<evidence type="ECO:0000256" key="3">
    <source>
        <dbReference type="SAM" id="SignalP"/>
    </source>
</evidence>
<feature type="domain" description="Solute-binding protein family 5" evidence="4">
    <location>
        <begin position="104"/>
        <end position="500"/>
    </location>
</feature>
<proteinExistence type="inferred from homology"/>
<reference evidence="5 6" key="1">
    <citation type="submission" date="2016-10" db="EMBL/GenBank/DDBJ databases">
        <authorList>
            <person name="de Groot N.N."/>
        </authorList>
    </citation>
    <scope>NUCLEOTIDE SEQUENCE [LARGE SCALE GENOMIC DNA]</scope>
    <source>
        <strain evidence="5 6">CGMCC 1.3401</strain>
    </source>
</reference>
<dbReference type="SUPFAM" id="SSF53850">
    <property type="entry name" value="Periplasmic binding protein-like II"/>
    <property type="match status" value="1"/>
</dbReference>
<name>A0A1G4TXH4_9HYPH</name>
<feature type="chain" id="PRO_5011500107" evidence="3">
    <location>
        <begin position="29"/>
        <end position="641"/>
    </location>
</feature>
<sequence>MKLVQDLQRQAARAAVLALVVGAGWAGAAAAFQESPQLKALVDAGKLPPVDKRLPAKPLVLTPLQSVGSYGGTWRTATFGGGDSEIERSIGYTRLVRWNPEWTEVIPDIAESFEVNSDATEYTFTLREGTRWSDGEPFSADDLIFWDEHVLRNKEITPSPPAWLTAGGEPVKVEKLSDYKVVFKFKAPNGLFLMNMATIRGADILAASPAHYLKKFHKDFNPEGIAALVKQAGAADWVQLFNNKISFPGRWRDVGRPVLDAWMLTAPYVGTSQVVAERNPYYAKVDTAGNQLPYLDKVTIDVMEDTQAIILKAINGEIDMQNRFIETTDARPVIVQNQEKGGYRLFIARPAWSNALLITLNQTHKNKVLRKIFSDKNFRIGLSHAINREELNQLIYAGQSKPYQAAPREGSALYDEQMATQYLEYDVNLANRYLDKAGLSTRDAEGYRLGPDGRRVTFAIDVLTGSPIQSDALELIQRYWRTVGIDMQPRPTERSLIFARLQTNENDGIGWVGGGGYDFLGLLDPKWYFPHEYESSFATAWGLYYQNPNDPNAEEPSEEAKKQMDLYRKVQQSATLEQQLAAMKELLAITRDQFYIIGTNLEPDRVGIVKKNMRNVPDVIPSTSFYMIPGPVKPETFYYEN</sequence>
<comment type="similarity">
    <text evidence="2">Belongs to the bacterial solute-binding protein 5 family.</text>
</comment>
<dbReference type="GO" id="GO:0015833">
    <property type="term" value="P:peptide transport"/>
    <property type="evidence" value="ECO:0007669"/>
    <property type="project" value="TreeGrafter"/>
</dbReference>
<comment type="subcellular location">
    <subcellularLocation>
        <location evidence="1">Periplasm</location>
    </subcellularLocation>
</comment>
<organism evidence="5 6">
    <name type="scientific">Rhizobium mongolense subsp. loessense</name>
    <dbReference type="NCBI Taxonomy" id="158890"/>
    <lineage>
        <taxon>Bacteria</taxon>
        <taxon>Pseudomonadati</taxon>
        <taxon>Pseudomonadota</taxon>
        <taxon>Alphaproteobacteria</taxon>
        <taxon>Hyphomicrobiales</taxon>
        <taxon>Rhizobiaceae</taxon>
        <taxon>Rhizobium/Agrobacterium group</taxon>
        <taxon>Rhizobium</taxon>
    </lineage>
</organism>
<evidence type="ECO:0000256" key="1">
    <source>
        <dbReference type="ARBA" id="ARBA00004418"/>
    </source>
</evidence>
<keyword evidence="3" id="KW-0732">Signal</keyword>
<dbReference type="CDD" id="cd08500">
    <property type="entry name" value="PBP2_NikA_DppA_OppA_like_4"/>
    <property type="match status" value="1"/>
</dbReference>
<evidence type="ECO:0000256" key="2">
    <source>
        <dbReference type="ARBA" id="ARBA00005695"/>
    </source>
</evidence>
<dbReference type="Pfam" id="PF00496">
    <property type="entry name" value="SBP_bac_5"/>
    <property type="match status" value="1"/>
</dbReference>
<dbReference type="InterPro" id="IPR000914">
    <property type="entry name" value="SBP_5_dom"/>
</dbReference>
<dbReference type="EMBL" id="FMTM01000014">
    <property type="protein sequence ID" value="SCW86037.1"/>
    <property type="molecule type" value="Genomic_DNA"/>
</dbReference>
<dbReference type="Gene3D" id="3.10.105.10">
    <property type="entry name" value="Dipeptide-binding Protein, Domain 3"/>
    <property type="match status" value="1"/>
</dbReference>
<protein>
    <submittedName>
        <fullName evidence="5">Peptide/nickel transport system substrate-binding protein</fullName>
    </submittedName>
</protein>
<dbReference type="GO" id="GO:1904680">
    <property type="term" value="F:peptide transmembrane transporter activity"/>
    <property type="evidence" value="ECO:0007669"/>
    <property type="project" value="TreeGrafter"/>
</dbReference>
<dbReference type="InterPro" id="IPR039424">
    <property type="entry name" value="SBP_5"/>
</dbReference>
<dbReference type="RefSeq" id="WP_092588170.1">
    <property type="nucleotide sequence ID" value="NZ_FMTM01000014.1"/>
</dbReference>
<accession>A0A1G4TXH4</accession>
<gene>
    <name evidence="5" type="ORF">SAMN02927900_05773</name>
</gene>
<dbReference type="PANTHER" id="PTHR30290">
    <property type="entry name" value="PERIPLASMIC BINDING COMPONENT OF ABC TRANSPORTER"/>
    <property type="match status" value="1"/>
</dbReference>
<evidence type="ECO:0000313" key="6">
    <source>
        <dbReference type="Proteomes" id="UP000199542"/>
    </source>
</evidence>
<dbReference type="AlphaFoldDB" id="A0A1G4TXH4"/>
<dbReference type="Proteomes" id="UP000199542">
    <property type="component" value="Unassembled WGS sequence"/>
</dbReference>
<dbReference type="Gene3D" id="3.40.190.10">
    <property type="entry name" value="Periplasmic binding protein-like II"/>
    <property type="match status" value="1"/>
</dbReference>
<evidence type="ECO:0000259" key="4">
    <source>
        <dbReference type="Pfam" id="PF00496"/>
    </source>
</evidence>
<dbReference type="PANTHER" id="PTHR30290:SF62">
    <property type="entry name" value="OLIGOPEPTIDE ABC TRANSPORTER, PERIPLASMIC OLIGOPEPTIDE-BINDING PROTEIN"/>
    <property type="match status" value="1"/>
</dbReference>
<feature type="signal peptide" evidence="3">
    <location>
        <begin position="1"/>
        <end position="28"/>
    </location>
</feature>
<evidence type="ECO:0000313" key="5">
    <source>
        <dbReference type="EMBL" id="SCW86037.1"/>
    </source>
</evidence>